<dbReference type="EMBL" id="CAJOBC010001903">
    <property type="protein sequence ID" value="CAF3705035.1"/>
    <property type="molecule type" value="Genomic_DNA"/>
</dbReference>
<evidence type="ECO:0000256" key="1">
    <source>
        <dbReference type="SAM" id="MobiDB-lite"/>
    </source>
</evidence>
<dbReference type="OrthoDB" id="9976041at2759"/>
<feature type="compositionally biased region" description="Acidic residues" evidence="1">
    <location>
        <begin position="187"/>
        <end position="196"/>
    </location>
</feature>
<dbReference type="EMBL" id="CAJNOQ010001903">
    <property type="protein sequence ID" value="CAF0926515.1"/>
    <property type="molecule type" value="Genomic_DNA"/>
</dbReference>
<sequence>MSAVAIGCPHAPLRSSSSFLENLSTVELDRMADEFENVDACTVHRDDDDTDHKRRTAGFLAIVSNCNVIMGWNESVRSEGMRRTTYQLLKLLRLGGILPPAAAYDSACTFVAYLRNQYGVSLMSSPYIDELLQKKYCVDRFHRRNHTRPECKTILSCPHPINQPFFDNQNTQASSSFQVHRQKQPEYEQEDDDIEPMAEGKETPLSKPQRGSLEFLFDKLSKKQKVGETSSSSTDSSQTSATVTDPLAKSVLEDSAASATYLSPTVQNELIHHLGTQVRERIADKVRDRLFCLMADETRDISGQEQLSIVLRVVNNQSTSSTQLKKEDLIKEHFLGLTKLDASDKAYCTQVGILPPSGEDRWALAGLDLNVDWVLKCGNIVAYKLQWFSGGWSDWYVPGVNDMDDKVNDENVLRRMWSYFDDHNHTFIICKNTHYQLANYEGH</sequence>
<dbReference type="Proteomes" id="UP000663829">
    <property type="component" value="Unassembled WGS sequence"/>
</dbReference>
<dbReference type="Proteomes" id="UP000681722">
    <property type="component" value="Unassembled WGS sequence"/>
</dbReference>
<keyword evidence="4" id="KW-1185">Reference proteome</keyword>
<dbReference type="AlphaFoldDB" id="A0A814BGZ5"/>
<accession>A0A814BGZ5</accession>
<evidence type="ECO:0000313" key="2">
    <source>
        <dbReference type="EMBL" id="CAF0926515.1"/>
    </source>
</evidence>
<name>A0A814BGZ5_9BILA</name>
<dbReference type="PANTHER" id="PTHR45749">
    <property type="match status" value="1"/>
</dbReference>
<evidence type="ECO:0000313" key="4">
    <source>
        <dbReference type="Proteomes" id="UP000663829"/>
    </source>
</evidence>
<evidence type="ECO:0000313" key="3">
    <source>
        <dbReference type="EMBL" id="CAF3705035.1"/>
    </source>
</evidence>
<gene>
    <name evidence="2" type="ORF">GPM918_LOCUS9947</name>
    <name evidence="3" type="ORF">SRO942_LOCUS9948</name>
</gene>
<proteinExistence type="predicted"/>
<protein>
    <recommendedName>
        <fullName evidence="5">DUF4371 domain-containing protein</fullName>
    </recommendedName>
</protein>
<comment type="caution">
    <text evidence="2">The sequence shown here is derived from an EMBL/GenBank/DDBJ whole genome shotgun (WGS) entry which is preliminary data.</text>
</comment>
<feature type="region of interest" description="Disordered" evidence="1">
    <location>
        <begin position="173"/>
        <end position="208"/>
    </location>
</feature>
<dbReference type="PANTHER" id="PTHR45749:SF37">
    <property type="entry name" value="OS05G0311600 PROTEIN"/>
    <property type="match status" value="1"/>
</dbReference>
<reference evidence="2" key="1">
    <citation type="submission" date="2021-02" db="EMBL/GenBank/DDBJ databases">
        <authorList>
            <person name="Nowell W R."/>
        </authorList>
    </citation>
    <scope>NUCLEOTIDE SEQUENCE</scope>
</reference>
<organism evidence="2 4">
    <name type="scientific">Didymodactylos carnosus</name>
    <dbReference type="NCBI Taxonomy" id="1234261"/>
    <lineage>
        <taxon>Eukaryota</taxon>
        <taxon>Metazoa</taxon>
        <taxon>Spiralia</taxon>
        <taxon>Gnathifera</taxon>
        <taxon>Rotifera</taxon>
        <taxon>Eurotatoria</taxon>
        <taxon>Bdelloidea</taxon>
        <taxon>Philodinida</taxon>
        <taxon>Philodinidae</taxon>
        <taxon>Didymodactylos</taxon>
    </lineage>
</organism>
<evidence type="ECO:0008006" key="5">
    <source>
        <dbReference type="Google" id="ProtNLM"/>
    </source>
</evidence>